<evidence type="ECO:0000256" key="7">
    <source>
        <dbReference type="ARBA" id="ARBA00023242"/>
    </source>
</evidence>
<keyword evidence="7 9" id="KW-0539">Nucleus</keyword>
<dbReference type="PANTHER" id="PTHR20971:SF0">
    <property type="entry name" value="U6 SNRNA-ASSOCIATED SM-LIKE PROTEIN LSM5"/>
    <property type="match status" value="1"/>
</dbReference>
<comment type="similarity">
    <text evidence="2 9">Belongs to the snRNP Sm proteins family.</text>
</comment>
<keyword evidence="6 9" id="KW-0508">mRNA splicing</keyword>
<dbReference type="GO" id="GO:0046540">
    <property type="term" value="C:U4/U6 x U5 tri-snRNP complex"/>
    <property type="evidence" value="ECO:0007669"/>
    <property type="project" value="TreeGrafter"/>
</dbReference>
<dbReference type="GO" id="GO:0003723">
    <property type="term" value="F:RNA binding"/>
    <property type="evidence" value="ECO:0007669"/>
    <property type="project" value="UniProtKB-KW"/>
</dbReference>
<dbReference type="InterPro" id="IPR001163">
    <property type="entry name" value="Sm_dom_euk/arc"/>
</dbReference>
<organism evidence="11 12">
    <name type="scientific">Blastocystis sp. subtype 1 (strain ATCC 50177 / NandII)</name>
    <dbReference type="NCBI Taxonomy" id="478820"/>
    <lineage>
        <taxon>Eukaryota</taxon>
        <taxon>Sar</taxon>
        <taxon>Stramenopiles</taxon>
        <taxon>Bigyra</taxon>
        <taxon>Opalozoa</taxon>
        <taxon>Opalinata</taxon>
        <taxon>Blastocystidae</taxon>
        <taxon>Blastocystis</taxon>
    </lineage>
</organism>
<evidence type="ECO:0000259" key="10">
    <source>
        <dbReference type="PROSITE" id="PS52002"/>
    </source>
</evidence>
<dbReference type="AlphaFoldDB" id="A0A196SDM2"/>
<dbReference type="Proteomes" id="UP000078348">
    <property type="component" value="Unassembled WGS sequence"/>
</dbReference>
<keyword evidence="5 9" id="KW-0694">RNA-binding</keyword>
<feature type="domain" description="Sm" evidence="10">
    <location>
        <begin position="6"/>
        <end position="81"/>
    </location>
</feature>
<dbReference type="Pfam" id="PF01423">
    <property type="entry name" value="LSM"/>
    <property type="match status" value="1"/>
</dbReference>
<comment type="caution">
    <text evidence="11">The sequence shown here is derived from an EMBL/GenBank/DDBJ whole genome shotgun (WGS) entry which is preliminary data.</text>
</comment>
<dbReference type="GO" id="GO:1990726">
    <property type="term" value="C:Lsm1-7-Pat1 complex"/>
    <property type="evidence" value="ECO:0007669"/>
    <property type="project" value="TreeGrafter"/>
</dbReference>
<comment type="function">
    <text evidence="9">Plays a role in U6 snRNP assembly and function. Binds to the 3' end of U6 snRNA.</text>
</comment>
<dbReference type="SMART" id="SM00651">
    <property type="entry name" value="Sm"/>
    <property type="match status" value="1"/>
</dbReference>
<keyword evidence="3 9" id="KW-0507">mRNA processing</keyword>
<evidence type="ECO:0000256" key="6">
    <source>
        <dbReference type="ARBA" id="ARBA00023187"/>
    </source>
</evidence>
<protein>
    <recommendedName>
        <fullName evidence="9">U6 snRNA-associated Sm-like protein LSm5</fullName>
    </recommendedName>
</protein>
<dbReference type="SUPFAM" id="SSF50182">
    <property type="entry name" value="Sm-like ribonucleoproteins"/>
    <property type="match status" value="1"/>
</dbReference>
<evidence type="ECO:0000256" key="5">
    <source>
        <dbReference type="ARBA" id="ARBA00022884"/>
    </source>
</evidence>
<evidence type="ECO:0000256" key="4">
    <source>
        <dbReference type="ARBA" id="ARBA00022728"/>
    </source>
</evidence>
<dbReference type="InterPro" id="IPR010920">
    <property type="entry name" value="LSM_dom_sf"/>
</dbReference>
<evidence type="ECO:0000313" key="11">
    <source>
        <dbReference type="EMBL" id="OAO14411.1"/>
    </source>
</evidence>
<dbReference type="Gene3D" id="2.30.30.100">
    <property type="match status" value="1"/>
</dbReference>
<dbReference type="InterPro" id="IPR047575">
    <property type="entry name" value="Sm"/>
</dbReference>
<evidence type="ECO:0000256" key="9">
    <source>
        <dbReference type="RuleBase" id="RU365055"/>
    </source>
</evidence>
<dbReference type="EMBL" id="LXWW01000245">
    <property type="protein sequence ID" value="OAO14411.1"/>
    <property type="molecule type" value="Genomic_DNA"/>
</dbReference>
<evidence type="ECO:0000256" key="2">
    <source>
        <dbReference type="ARBA" id="ARBA00006850"/>
    </source>
</evidence>
<dbReference type="PROSITE" id="PS52002">
    <property type="entry name" value="SM"/>
    <property type="match status" value="1"/>
</dbReference>
<sequence>MSNTVVPLELIDKSIGARISIITKGDTEFSGILRGFDEYLTMVLEDVTELKYTSEGVTRSKRSSILLNGKNICMLIPGGIEDHEEKN</sequence>
<evidence type="ECO:0000313" key="12">
    <source>
        <dbReference type="Proteomes" id="UP000078348"/>
    </source>
</evidence>
<evidence type="ECO:0000256" key="1">
    <source>
        <dbReference type="ARBA" id="ARBA00004123"/>
    </source>
</evidence>
<dbReference type="STRING" id="478820.A0A196SDM2"/>
<evidence type="ECO:0000256" key="8">
    <source>
        <dbReference type="ARBA" id="ARBA00023274"/>
    </source>
</evidence>
<comment type="subunit">
    <text evidence="9">LSm subunits form a heteromer with a doughnut shape.</text>
</comment>
<comment type="subcellular location">
    <subcellularLocation>
        <location evidence="1 9">Nucleus</location>
    </subcellularLocation>
</comment>
<dbReference type="GO" id="GO:0005681">
    <property type="term" value="C:spliceosomal complex"/>
    <property type="evidence" value="ECO:0007669"/>
    <property type="project" value="UniProtKB-KW"/>
</dbReference>
<gene>
    <name evidence="9" type="primary">LSM5</name>
    <name evidence="11" type="ORF">AV274_3896</name>
</gene>
<keyword evidence="8 9" id="KW-0687">Ribonucleoprotein</keyword>
<keyword evidence="12" id="KW-1185">Reference proteome</keyword>
<dbReference type="GO" id="GO:0000398">
    <property type="term" value="P:mRNA splicing, via spliceosome"/>
    <property type="evidence" value="ECO:0007669"/>
    <property type="project" value="TreeGrafter"/>
</dbReference>
<accession>A0A196SDM2</accession>
<evidence type="ECO:0000256" key="3">
    <source>
        <dbReference type="ARBA" id="ARBA00022664"/>
    </source>
</evidence>
<dbReference type="PANTHER" id="PTHR20971">
    <property type="entry name" value="U6 SNRNA-ASSOCIATED PROTEIN"/>
    <property type="match status" value="1"/>
</dbReference>
<reference evidence="11 12" key="1">
    <citation type="submission" date="2016-05" db="EMBL/GenBank/DDBJ databases">
        <title>Nuclear genome of Blastocystis sp. subtype 1 NandII.</title>
        <authorList>
            <person name="Gentekaki E."/>
            <person name="Curtis B."/>
            <person name="Stairs C."/>
            <person name="Eme L."/>
            <person name="Herman E."/>
            <person name="Klimes V."/>
            <person name="Arias M.C."/>
            <person name="Elias M."/>
            <person name="Hilliou F."/>
            <person name="Klute M."/>
            <person name="Malik S.-B."/>
            <person name="Pightling A."/>
            <person name="Rachubinski R."/>
            <person name="Salas D."/>
            <person name="Schlacht A."/>
            <person name="Suga H."/>
            <person name="Archibald J."/>
            <person name="Ball S.G."/>
            <person name="Clark G."/>
            <person name="Dacks J."/>
            <person name="Van Der Giezen M."/>
            <person name="Tsaousis A."/>
            <person name="Roger A."/>
        </authorList>
    </citation>
    <scope>NUCLEOTIDE SEQUENCE [LARGE SCALE GENOMIC DNA]</scope>
    <source>
        <strain evidence="12">ATCC 50177 / NandII</strain>
    </source>
</reference>
<dbReference type="InterPro" id="IPR033871">
    <property type="entry name" value="LSm5"/>
</dbReference>
<proteinExistence type="inferred from homology"/>
<dbReference type="GO" id="GO:0005688">
    <property type="term" value="C:U6 snRNP"/>
    <property type="evidence" value="ECO:0007669"/>
    <property type="project" value="TreeGrafter"/>
</dbReference>
<dbReference type="OrthoDB" id="429711at2759"/>
<dbReference type="CDD" id="cd01732">
    <property type="entry name" value="LSm5"/>
    <property type="match status" value="1"/>
</dbReference>
<keyword evidence="4 9" id="KW-0747">Spliceosome</keyword>
<name>A0A196SDM2_BLAHN</name>